<feature type="compositionally biased region" description="Polar residues" evidence="7">
    <location>
        <begin position="748"/>
        <end position="760"/>
    </location>
</feature>
<evidence type="ECO:0000259" key="8">
    <source>
        <dbReference type="PROSITE" id="PS50969"/>
    </source>
</evidence>
<dbReference type="PANTHER" id="PTHR23081:SF36">
    <property type="entry name" value="RNA POLYMERASE II SUBUNIT A C-TERMINAL DOMAIN PHOSPHATASE"/>
    <property type="match status" value="1"/>
</dbReference>
<feature type="region of interest" description="Disordered" evidence="7">
    <location>
        <begin position="1610"/>
        <end position="1655"/>
    </location>
</feature>
<sequence length="1655" mass="176964">MTDSTRRLVFDAGTRTEREIRCKLAQCSPWDDALSSVLSSSTIHVLAYWDSKQNGKRTLLAAHIAASGSLPHLRLLPVEDDERAREAFYAEHTMCLNSSKAIVIRVSDSKELLLTALYSSHSDGMRTPVWWGYQLTPYLATTVSTMIESGRLGLVFDLDETLLVANSCATLEKKMEDCRKQRIEVAARMERLDRTSGAEGDEIRSRYKSADLCWQKEEELLQADNKLLKEFADNDFISVNGKIVRASYEAGLQEDGSTVTRPVIRTMISGMQVILTRIDPAKKETSMILRPRPGWEDLRSFIAGENDMLGPGGKPKQRFEVYVCTAAERRYALEVWRLLDTSGNLIPQELRSRRIVNVNIKASKRKGVLETLGIVSSILPSKGKRKKPVVEESDEEDDYMTTAPLGAMPLVVVVDDRIDVWEKWSKANVLQVLPWHFYRDEAQRLAGLPSQLATLSELELKRVRACATRLRSEAFQGINVGARLRLDSFLEEGAPEYEQQDPDLMATLLPPIVSVPMMLKDSKNAGLYEIPALATASISASAVSVVLEPPAPSQPPLGAVTSESDGITAAEWMGLGVNSAPWPRSAGGVEAEAPKGGASMEEGNKVSSLKPKDPRASRRGGVVTSPILGGGGLARAAPHAALMPLPSYPAELDPLPGQQAHEGSTTEVASSVPPSMPQVSPATDSQLRLDDPRLAAVTATTSTPASVSNNAAPPTSYRPEDPRKRRQQLSASISSDALALTSPLDPTASINPHLTETQAAPTGPSGSSIGSRIPQVSLRNASLWSLESLTSPDMAGVATINDSVADDRGESQELRADATGIAPAAAPAEASLLQQQQQQQENGDVNGAAELLPPHLLPGPGLKAPDGPPFTGDSSLQAQWLVVEPQPQPQPQVMFQVQSRPQPQPQQFAFMQTPLENITGLPQNLTSQNPAEIAMQPPPPQQPQQQQQLFHVPFQAQPPPPQHQQLLPSVSISSNVDASGEATPAQLTAFLALLAQPGAQEALLQAIQAPVLPAHPVGLRQSSEGAPSSTEAVPAPAPLQDMTLIMMPDPEVQEIHQMILNQPDLYALVVREIQSKQEELGKNQQLALQQGTASGVSKNQPSDPEAASTSQSSLGTTQQQTIPRLHNRPHQSQPLAPPAAPPPPPPPRPPPGMPPSASGPLGNTPQIQPDPPSAQTFLPKPPPPPPPPQLSNPSTRALGTTSGDASSSAPSLVPHPNQPPPPPPRGKKGQSEKIGAPNVSQQAAGKLKSPEKLKMQQGAVRKLTTSHHLRHKQATQPGVAGRGLGLTLTAGSAGRGHKRMLPLKAGGAPPPPQVLSQQQQQQIAQHQLQMQGHNSAGVGMMEGVDGVIRPGMMSQQLGGPPGIMTQMWLQQLPDSLSMTSSEWISLIRQQPWVQPQLPGGQDPQTQKRPAPKILAKQKRQGGSSAKQQLSQPAVPGPGVSKRTLEPDVANEGLGFGPRPLGDQSKQPKLSAGSQASGRSNKVIVPPQPNSNTGPAGGLTPQPATSVGAASDPPSHPLLTKLQAYTSRNKLSDVIHNVERSNEANLWISTVCVGQMKWQSSSNKKKDSLTQALKEACQALGILLVETAGSVVQGGVVGNIQATKVSLHPPLQSVIDSRGQAENTRSSPGTEEKMSMQPTEFAEESSEEEEGELPSE</sequence>
<comment type="subcellular location">
    <subcellularLocation>
        <location evidence="1">Nucleus</location>
    </subcellularLocation>
</comment>
<feature type="compositionally biased region" description="Basic residues" evidence="7">
    <location>
        <begin position="1264"/>
        <end position="1273"/>
    </location>
</feature>
<feature type="region of interest" description="Disordered" evidence="7">
    <location>
        <begin position="1394"/>
        <end position="1515"/>
    </location>
</feature>
<keyword evidence="10" id="KW-1185">Reference proteome</keyword>
<accession>A0A250XDH9</accession>
<dbReference type="InterPro" id="IPR036412">
    <property type="entry name" value="HAD-like_sf"/>
</dbReference>
<feature type="region of interest" description="Disordered" evidence="7">
    <location>
        <begin position="698"/>
        <end position="772"/>
    </location>
</feature>
<dbReference type="EC" id="3.1.3.16" evidence="2"/>
<keyword evidence="3" id="KW-0378">Hydrolase</keyword>
<evidence type="ECO:0000313" key="9">
    <source>
        <dbReference type="EMBL" id="GAX81116.1"/>
    </source>
</evidence>
<evidence type="ECO:0000256" key="6">
    <source>
        <dbReference type="ARBA" id="ARBA00048336"/>
    </source>
</evidence>
<dbReference type="InterPro" id="IPR039189">
    <property type="entry name" value="Fcp1"/>
</dbReference>
<dbReference type="Proteomes" id="UP000232323">
    <property type="component" value="Unassembled WGS sequence"/>
</dbReference>
<evidence type="ECO:0000256" key="2">
    <source>
        <dbReference type="ARBA" id="ARBA00013081"/>
    </source>
</evidence>
<protein>
    <recommendedName>
        <fullName evidence="2">protein-serine/threonine phosphatase</fullName>
        <ecNumber evidence="2">3.1.3.16</ecNumber>
    </recommendedName>
</protein>
<evidence type="ECO:0000256" key="3">
    <source>
        <dbReference type="ARBA" id="ARBA00022801"/>
    </source>
</evidence>
<dbReference type="GO" id="GO:0008420">
    <property type="term" value="F:RNA polymerase II CTD heptapeptide repeat phosphatase activity"/>
    <property type="evidence" value="ECO:0007669"/>
    <property type="project" value="InterPro"/>
</dbReference>
<feature type="compositionally biased region" description="Low complexity" evidence="7">
    <location>
        <begin position="698"/>
        <end position="715"/>
    </location>
</feature>
<dbReference type="InterPro" id="IPR023214">
    <property type="entry name" value="HAD_sf"/>
</dbReference>
<comment type="caution">
    <text evidence="9">The sequence shown here is derived from an EMBL/GenBank/DDBJ whole genome shotgun (WGS) entry which is preliminary data.</text>
</comment>
<name>A0A250XDH9_9CHLO</name>
<dbReference type="STRING" id="1157962.A0A250XDH9"/>
<dbReference type="PROSITE" id="PS50969">
    <property type="entry name" value="FCP1"/>
    <property type="match status" value="1"/>
</dbReference>
<dbReference type="PANTHER" id="PTHR23081">
    <property type="entry name" value="RNA POLYMERASE II CTD PHOSPHATASE"/>
    <property type="match status" value="1"/>
</dbReference>
<feature type="compositionally biased region" description="Low complexity" evidence="7">
    <location>
        <begin position="729"/>
        <end position="742"/>
    </location>
</feature>
<feature type="compositionally biased region" description="Polar residues" evidence="7">
    <location>
        <begin position="1191"/>
        <end position="1209"/>
    </location>
</feature>
<comment type="catalytic activity">
    <reaction evidence="5">
        <text>O-phospho-L-seryl-[protein] + H2O = L-seryl-[protein] + phosphate</text>
        <dbReference type="Rhea" id="RHEA:20629"/>
        <dbReference type="Rhea" id="RHEA-COMP:9863"/>
        <dbReference type="Rhea" id="RHEA-COMP:11604"/>
        <dbReference type="ChEBI" id="CHEBI:15377"/>
        <dbReference type="ChEBI" id="CHEBI:29999"/>
        <dbReference type="ChEBI" id="CHEBI:43474"/>
        <dbReference type="ChEBI" id="CHEBI:83421"/>
        <dbReference type="EC" id="3.1.3.16"/>
    </reaction>
</comment>
<dbReference type="InterPro" id="IPR004274">
    <property type="entry name" value="FCP1_dom"/>
</dbReference>
<feature type="compositionally biased region" description="Polar residues" evidence="7">
    <location>
        <begin position="1619"/>
        <end position="1628"/>
    </location>
</feature>
<dbReference type="OrthoDB" id="10249888at2759"/>
<feature type="compositionally biased region" description="Acidic residues" evidence="7">
    <location>
        <begin position="1640"/>
        <end position="1655"/>
    </location>
</feature>
<evidence type="ECO:0000256" key="4">
    <source>
        <dbReference type="ARBA" id="ARBA00023242"/>
    </source>
</evidence>
<feature type="compositionally biased region" description="Pro residues" evidence="7">
    <location>
        <begin position="1135"/>
        <end position="1154"/>
    </location>
</feature>
<comment type="catalytic activity">
    <reaction evidence="6">
        <text>O-phospho-L-threonyl-[protein] + H2O = L-threonyl-[protein] + phosphate</text>
        <dbReference type="Rhea" id="RHEA:47004"/>
        <dbReference type="Rhea" id="RHEA-COMP:11060"/>
        <dbReference type="Rhea" id="RHEA-COMP:11605"/>
        <dbReference type="ChEBI" id="CHEBI:15377"/>
        <dbReference type="ChEBI" id="CHEBI:30013"/>
        <dbReference type="ChEBI" id="CHEBI:43474"/>
        <dbReference type="ChEBI" id="CHEBI:61977"/>
        <dbReference type="EC" id="3.1.3.16"/>
    </reaction>
</comment>
<evidence type="ECO:0000256" key="5">
    <source>
        <dbReference type="ARBA" id="ARBA00047761"/>
    </source>
</evidence>
<feature type="region of interest" description="Disordered" evidence="7">
    <location>
        <begin position="1081"/>
        <end position="1318"/>
    </location>
</feature>
<feature type="compositionally biased region" description="Polar residues" evidence="7">
    <location>
        <begin position="1420"/>
        <end position="1431"/>
    </location>
</feature>
<evidence type="ECO:0000256" key="7">
    <source>
        <dbReference type="SAM" id="MobiDB-lite"/>
    </source>
</evidence>
<dbReference type="Gene3D" id="3.40.50.1000">
    <property type="entry name" value="HAD superfamily/HAD-like"/>
    <property type="match status" value="1"/>
</dbReference>
<feature type="domain" description="FCP1 homology" evidence="8">
    <location>
        <begin position="147"/>
        <end position="458"/>
    </location>
</feature>
<dbReference type="SMART" id="SM00577">
    <property type="entry name" value="CPDc"/>
    <property type="match status" value="1"/>
</dbReference>
<evidence type="ECO:0000256" key="1">
    <source>
        <dbReference type="ARBA" id="ARBA00004123"/>
    </source>
</evidence>
<feature type="compositionally biased region" description="Polar residues" evidence="7">
    <location>
        <begin position="1082"/>
        <end position="1102"/>
    </location>
</feature>
<keyword evidence="4" id="KW-0539">Nucleus</keyword>
<feature type="compositionally biased region" description="Pro residues" evidence="7">
    <location>
        <begin position="1179"/>
        <end position="1190"/>
    </location>
</feature>
<gene>
    <name evidence="9" type="ORF">CEUSTIGMA_g8550.t1</name>
</gene>
<dbReference type="GO" id="GO:0005634">
    <property type="term" value="C:nucleus"/>
    <property type="evidence" value="ECO:0007669"/>
    <property type="project" value="UniProtKB-SubCell"/>
</dbReference>
<proteinExistence type="predicted"/>
<feature type="compositionally biased region" description="Low complexity" evidence="7">
    <location>
        <begin position="763"/>
        <end position="772"/>
    </location>
</feature>
<feature type="region of interest" description="Disordered" evidence="7">
    <location>
        <begin position="848"/>
        <end position="874"/>
    </location>
</feature>
<evidence type="ECO:0000313" key="10">
    <source>
        <dbReference type="Proteomes" id="UP000232323"/>
    </source>
</evidence>
<feature type="compositionally biased region" description="Polar residues" evidence="7">
    <location>
        <begin position="1463"/>
        <end position="1479"/>
    </location>
</feature>
<reference evidence="9 10" key="1">
    <citation type="submission" date="2017-08" db="EMBL/GenBank/DDBJ databases">
        <title>Acidophilic green algal genome provides insights into adaptation to an acidic environment.</title>
        <authorList>
            <person name="Hirooka S."/>
            <person name="Hirose Y."/>
            <person name="Kanesaki Y."/>
            <person name="Higuchi S."/>
            <person name="Fujiwara T."/>
            <person name="Onuma R."/>
            <person name="Era A."/>
            <person name="Ohbayashi R."/>
            <person name="Uzuka A."/>
            <person name="Nozaki H."/>
            <person name="Yoshikawa H."/>
            <person name="Miyagishima S.Y."/>
        </authorList>
    </citation>
    <scope>NUCLEOTIDE SEQUENCE [LARGE SCALE GENOMIC DNA]</scope>
    <source>
        <strain evidence="9 10">NIES-2499</strain>
    </source>
</reference>
<feature type="compositionally biased region" description="Low complexity" evidence="7">
    <location>
        <begin position="668"/>
        <end position="681"/>
    </location>
</feature>
<dbReference type="SUPFAM" id="SSF56784">
    <property type="entry name" value="HAD-like"/>
    <property type="match status" value="1"/>
</dbReference>
<dbReference type="EMBL" id="BEGY01000061">
    <property type="protein sequence ID" value="GAX81116.1"/>
    <property type="molecule type" value="Genomic_DNA"/>
</dbReference>
<feature type="compositionally biased region" description="Low complexity" evidence="7">
    <location>
        <begin position="1108"/>
        <end position="1121"/>
    </location>
</feature>
<feature type="compositionally biased region" description="Low complexity" evidence="7">
    <location>
        <begin position="848"/>
        <end position="865"/>
    </location>
</feature>
<feature type="region of interest" description="Disordered" evidence="7">
    <location>
        <begin position="648"/>
        <end position="686"/>
    </location>
</feature>
<organism evidence="9 10">
    <name type="scientific">Chlamydomonas eustigma</name>
    <dbReference type="NCBI Taxonomy" id="1157962"/>
    <lineage>
        <taxon>Eukaryota</taxon>
        <taxon>Viridiplantae</taxon>
        <taxon>Chlorophyta</taxon>
        <taxon>core chlorophytes</taxon>
        <taxon>Chlorophyceae</taxon>
        <taxon>CS clade</taxon>
        <taxon>Chlamydomonadales</taxon>
        <taxon>Chlamydomonadaceae</taxon>
        <taxon>Chlamydomonas</taxon>
    </lineage>
</organism>
<feature type="region of interest" description="Disordered" evidence="7">
    <location>
        <begin position="583"/>
        <end position="630"/>
    </location>
</feature>